<evidence type="ECO:0000313" key="3">
    <source>
        <dbReference type="Proteomes" id="UP001372834"/>
    </source>
</evidence>
<gene>
    <name evidence="2" type="ORF">RUM43_005872</name>
</gene>
<evidence type="ECO:0000256" key="1">
    <source>
        <dbReference type="SAM" id="MobiDB-lite"/>
    </source>
</evidence>
<name>A0AAN8P0K7_POLSC</name>
<feature type="region of interest" description="Disordered" evidence="1">
    <location>
        <begin position="1"/>
        <end position="67"/>
    </location>
</feature>
<feature type="compositionally biased region" description="Basic and acidic residues" evidence="1">
    <location>
        <begin position="29"/>
        <end position="50"/>
    </location>
</feature>
<sequence>MKAKKVPSCRVEANGGDSSLAGHNRRLRSKEMGGKHWVDRRGEGEKEGPERTAPTTTTTTTAGHQDITLMRRVRF</sequence>
<protein>
    <submittedName>
        <fullName evidence="2">Uncharacterized protein</fullName>
    </submittedName>
</protein>
<proteinExistence type="predicted"/>
<dbReference type="AlphaFoldDB" id="A0AAN8P0K7"/>
<evidence type="ECO:0000313" key="2">
    <source>
        <dbReference type="EMBL" id="KAK6625573.1"/>
    </source>
</evidence>
<accession>A0AAN8P0K7</accession>
<organism evidence="2 3">
    <name type="scientific">Polyplax serrata</name>
    <name type="common">Common mouse louse</name>
    <dbReference type="NCBI Taxonomy" id="468196"/>
    <lineage>
        <taxon>Eukaryota</taxon>
        <taxon>Metazoa</taxon>
        <taxon>Ecdysozoa</taxon>
        <taxon>Arthropoda</taxon>
        <taxon>Hexapoda</taxon>
        <taxon>Insecta</taxon>
        <taxon>Pterygota</taxon>
        <taxon>Neoptera</taxon>
        <taxon>Paraneoptera</taxon>
        <taxon>Psocodea</taxon>
        <taxon>Troctomorpha</taxon>
        <taxon>Phthiraptera</taxon>
        <taxon>Anoplura</taxon>
        <taxon>Polyplacidae</taxon>
        <taxon>Polyplax</taxon>
    </lineage>
</organism>
<dbReference type="Proteomes" id="UP001372834">
    <property type="component" value="Unassembled WGS sequence"/>
</dbReference>
<dbReference type="EMBL" id="JAWJWE010000037">
    <property type="protein sequence ID" value="KAK6625573.1"/>
    <property type="molecule type" value="Genomic_DNA"/>
</dbReference>
<comment type="caution">
    <text evidence="2">The sequence shown here is derived from an EMBL/GenBank/DDBJ whole genome shotgun (WGS) entry which is preliminary data.</text>
</comment>
<reference evidence="2 3" key="1">
    <citation type="submission" date="2023-10" db="EMBL/GenBank/DDBJ databases">
        <title>Genomes of two closely related lineages of the louse Polyplax serrata with different host specificities.</title>
        <authorList>
            <person name="Martinu J."/>
            <person name="Tarabai H."/>
            <person name="Stefka J."/>
            <person name="Hypsa V."/>
        </authorList>
    </citation>
    <scope>NUCLEOTIDE SEQUENCE [LARGE SCALE GENOMIC DNA]</scope>
    <source>
        <strain evidence="2">HR10_N</strain>
    </source>
</reference>